<dbReference type="InterPro" id="IPR027405">
    <property type="entry name" value="YidB-like"/>
</dbReference>
<dbReference type="Pfam" id="PF20159">
    <property type="entry name" value="YidB"/>
    <property type="match status" value="1"/>
</dbReference>
<dbReference type="AlphaFoldDB" id="A0A2N4U5Q6"/>
<gene>
    <name evidence="1" type="ORF">CR159_07785</name>
</gene>
<evidence type="ECO:0000313" key="2">
    <source>
        <dbReference type="Proteomes" id="UP000234190"/>
    </source>
</evidence>
<sequence length="137" mass="13864">MGLLESIVASMGTENPQARAQASLLPALIEQVAKYPGGLAGIIEKFQQEGLGGLIASWVGTGPNEPVSPGQLQGVLGDDVVQGLSERSGLDITSVLNQLSVMLPSLVDQATPDGTVPDGNTGNSSVLGALSGMLGRL</sequence>
<comment type="caution">
    <text evidence="1">The sequence shown here is derived from an EMBL/GenBank/DDBJ whole genome shotgun (WGS) entry which is preliminary data.</text>
</comment>
<name>A0A2N4U5Q6_9BURK</name>
<evidence type="ECO:0000313" key="1">
    <source>
        <dbReference type="EMBL" id="PLC50352.1"/>
    </source>
</evidence>
<proteinExistence type="predicted"/>
<keyword evidence="2" id="KW-1185">Reference proteome</keyword>
<dbReference type="RefSeq" id="WP_102073455.1">
    <property type="nucleotide sequence ID" value="NZ_PDNW01000005.1"/>
</dbReference>
<dbReference type="OrthoDB" id="9795283at2"/>
<dbReference type="EMBL" id="PDNW01000005">
    <property type="protein sequence ID" value="PLC50352.1"/>
    <property type="molecule type" value="Genomic_DNA"/>
</dbReference>
<organism evidence="1 2">
    <name type="scientific">Pollutimonas subterranea</name>
    <dbReference type="NCBI Taxonomy" id="2045210"/>
    <lineage>
        <taxon>Bacteria</taxon>
        <taxon>Pseudomonadati</taxon>
        <taxon>Pseudomonadota</taxon>
        <taxon>Betaproteobacteria</taxon>
        <taxon>Burkholderiales</taxon>
        <taxon>Alcaligenaceae</taxon>
        <taxon>Pollutimonas</taxon>
    </lineage>
</organism>
<dbReference type="Gene3D" id="1.10.10.690">
    <property type="entry name" value="YidB-like"/>
    <property type="match status" value="1"/>
</dbReference>
<dbReference type="SUPFAM" id="SSF140804">
    <property type="entry name" value="YidB-like"/>
    <property type="match status" value="1"/>
</dbReference>
<accession>A0A2N4U5Q6</accession>
<protein>
    <recommendedName>
        <fullName evidence="3">DUF937 domain-containing protein</fullName>
    </recommendedName>
</protein>
<reference evidence="1 2" key="1">
    <citation type="submission" date="2017-10" db="EMBL/GenBank/DDBJ databases">
        <title>Two draft genome sequences of Pusillimonas sp. strains isolated from a nitrate- and radionuclide-contaminated groundwater in Russia.</title>
        <authorList>
            <person name="Grouzdev D.S."/>
            <person name="Tourova T.P."/>
            <person name="Goeva M.A."/>
            <person name="Babich T.L."/>
            <person name="Sokolova D.S."/>
            <person name="Abdullin R."/>
            <person name="Poltaraus A.B."/>
            <person name="Toshchakov S.V."/>
            <person name="Nazina T.N."/>
        </authorList>
    </citation>
    <scope>NUCLEOTIDE SEQUENCE [LARGE SCALE GENOMIC DNA]</scope>
    <source>
        <strain evidence="1 2">JR1/69-3-13</strain>
    </source>
</reference>
<dbReference type="InterPro" id="IPR045372">
    <property type="entry name" value="YidB"/>
</dbReference>
<evidence type="ECO:0008006" key="3">
    <source>
        <dbReference type="Google" id="ProtNLM"/>
    </source>
</evidence>
<dbReference type="Proteomes" id="UP000234190">
    <property type="component" value="Unassembled WGS sequence"/>
</dbReference>